<dbReference type="EMBL" id="MT141298">
    <property type="protein sequence ID" value="QJA57908.1"/>
    <property type="molecule type" value="Genomic_DNA"/>
</dbReference>
<sequence>MNSIDAAYIAALIDTIGVIKIEPQKKGEISSLYVWITRLDFKLMEYLQPAGAYVLSLDGGRFRAKWRDHGAYRLLKSILRFSKEKREQMQIGIEFFEAKTSEQKEEKFDIPYRLRLKLLKKSED</sequence>
<organism evidence="1">
    <name type="scientific">viral metagenome</name>
    <dbReference type="NCBI Taxonomy" id="1070528"/>
    <lineage>
        <taxon>unclassified sequences</taxon>
        <taxon>metagenomes</taxon>
        <taxon>organismal metagenomes</taxon>
    </lineage>
</organism>
<dbReference type="AlphaFoldDB" id="A0A6M3IL49"/>
<gene>
    <name evidence="1" type="ORF">MM415B01538_0015</name>
</gene>
<accession>A0A6M3IL49</accession>
<name>A0A6M3IL49_9ZZZZ</name>
<reference evidence="1" key="1">
    <citation type="submission" date="2020-03" db="EMBL/GenBank/DDBJ databases">
        <title>The deep terrestrial virosphere.</title>
        <authorList>
            <person name="Holmfeldt K."/>
            <person name="Nilsson E."/>
            <person name="Simone D."/>
            <person name="Lopez-Fernandez M."/>
            <person name="Wu X."/>
            <person name="de Brujin I."/>
            <person name="Lundin D."/>
            <person name="Andersson A."/>
            <person name="Bertilsson S."/>
            <person name="Dopson M."/>
        </authorList>
    </citation>
    <scope>NUCLEOTIDE SEQUENCE</scope>
    <source>
        <strain evidence="1">MM415B01538</strain>
    </source>
</reference>
<evidence type="ECO:0000313" key="1">
    <source>
        <dbReference type="EMBL" id="QJA57908.1"/>
    </source>
</evidence>
<protein>
    <submittedName>
        <fullName evidence="1">Uncharacterized protein</fullName>
    </submittedName>
</protein>
<proteinExistence type="predicted"/>